<dbReference type="RefSeq" id="WP_381518234.1">
    <property type="nucleotide sequence ID" value="NZ_JBHULN010000001.1"/>
</dbReference>
<evidence type="ECO:0000313" key="2">
    <source>
        <dbReference type="Proteomes" id="UP001597469"/>
    </source>
</evidence>
<proteinExistence type="predicted"/>
<comment type="caution">
    <text evidence="1">The sequence shown here is derived from an EMBL/GenBank/DDBJ whole genome shotgun (WGS) entry which is preliminary data.</text>
</comment>
<name>A0ABW5LYK8_9BACT</name>
<dbReference type="EMBL" id="JBHULN010000001">
    <property type="protein sequence ID" value="MFD2569344.1"/>
    <property type="molecule type" value="Genomic_DNA"/>
</dbReference>
<dbReference type="Proteomes" id="UP001597469">
    <property type="component" value="Unassembled WGS sequence"/>
</dbReference>
<reference evidence="2" key="1">
    <citation type="journal article" date="2019" name="Int. J. Syst. Evol. Microbiol.">
        <title>The Global Catalogue of Microorganisms (GCM) 10K type strain sequencing project: providing services to taxonomists for standard genome sequencing and annotation.</title>
        <authorList>
            <consortium name="The Broad Institute Genomics Platform"/>
            <consortium name="The Broad Institute Genome Sequencing Center for Infectious Disease"/>
            <person name="Wu L."/>
            <person name="Ma J."/>
        </authorList>
    </citation>
    <scope>NUCLEOTIDE SEQUENCE [LARGE SCALE GENOMIC DNA]</scope>
    <source>
        <strain evidence="2">KCTC 42805</strain>
    </source>
</reference>
<keyword evidence="2" id="KW-1185">Reference proteome</keyword>
<protein>
    <submittedName>
        <fullName evidence="1">Uncharacterized protein</fullName>
    </submittedName>
</protein>
<evidence type="ECO:0000313" key="1">
    <source>
        <dbReference type="EMBL" id="MFD2569344.1"/>
    </source>
</evidence>
<accession>A0ABW5LYK8</accession>
<organism evidence="1 2">
    <name type="scientific">Spirosoma soli</name>
    <dbReference type="NCBI Taxonomy" id="1770529"/>
    <lineage>
        <taxon>Bacteria</taxon>
        <taxon>Pseudomonadati</taxon>
        <taxon>Bacteroidota</taxon>
        <taxon>Cytophagia</taxon>
        <taxon>Cytophagales</taxon>
        <taxon>Cytophagaceae</taxon>
        <taxon>Spirosoma</taxon>
    </lineage>
</organism>
<sequence>MTITFEPLTLPFKVGDIVFVDEEHGQRLTDKKGPVYPYFQAQIERIFFDGRLEEMSVIDKPLDTYELKVSTAVYELKPIGTYQDLVKMPLRLSLPIKEPKLFGSEQELKDYLQSKEYIEKTITPANSD</sequence>
<gene>
    <name evidence="1" type="ORF">ACFSUS_01785</name>
</gene>